<dbReference type="EMBL" id="JARKIF010000008">
    <property type="protein sequence ID" value="KAJ7632896.1"/>
    <property type="molecule type" value="Genomic_DNA"/>
</dbReference>
<protein>
    <submittedName>
        <fullName evidence="2">Uncharacterized protein</fullName>
    </submittedName>
</protein>
<organism evidence="2 3">
    <name type="scientific">Roridomyces roridus</name>
    <dbReference type="NCBI Taxonomy" id="1738132"/>
    <lineage>
        <taxon>Eukaryota</taxon>
        <taxon>Fungi</taxon>
        <taxon>Dikarya</taxon>
        <taxon>Basidiomycota</taxon>
        <taxon>Agaricomycotina</taxon>
        <taxon>Agaricomycetes</taxon>
        <taxon>Agaricomycetidae</taxon>
        <taxon>Agaricales</taxon>
        <taxon>Marasmiineae</taxon>
        <taxon>Mycenaceae</taxon>
        <taxon>Roridomyces</taxon>
    </lineage>
</organism>
<accession>A0AAD7BWZ8</accession>
<evidence type="ECO:0000313" key="2">
    <source>
        <dbReference type="EMBL" id="KAJ7632896.1"/>
    </source>
</evidence>
<dbReference type="AlphaFoldDB" id="A0AAD7BWZ8"/>
<reference evidence="2" key="1">
    <citation type="submission" date="2023-03" db="EMBL/GenBank/DDBJ databases">
        <title>Massive genome expansion in bonnet fungi (Mycena s.s.) driven by repeated elements and novel gene families across ecological guilds.</title>
        <authorList>
            <consortium name="Lawrence Berkeley National Laboratory"/>
            <person name="Harder C.B."/>
            <person name="Miyauchi S."/>
            <person name="Viragh M."/>
            <person name="Kuo A."/>
            <person name="Thoen E."/>
            <person name="Andreopoulos B."/>
            <person name="Lu D."/>
            <person name="Skrede I."/>
            <person name="Drula E."/>
            <person name="Henrissat B."/>
            <person name="Morin E."/>
            <person name="Kohler A."/>
            <person name="Barry K."/>
            <person name="LaButti K."/>
            <person name="Morin E."/>
            <person name="Salamov A."/>
            <person name="Lipzen A."/>
            <person name="Mereny Z."/>
            <person name="Hegedus B."/>
            <person name="Baldrian P."/>
            <person name="Stursova M."/>
            <person name="Weitz H."/>
            <person name="Taylor A."/>
            <person name="Grigoriev I.V."/>
            <person name="Nagy L.G."/>
            <person name="Martin F."/>
            <person name="Kauserud H."/>
        </authorList>
    </citation>
    <scope>NUCLEOTIDE SEQUENCE</scope>
    <source>
        <strain evidence="2">9284</strain>
    </source>
</reference>
<feature type="compositionally biased region" description="Low complexity" evidence="1">
    <location>
        <begin position="51"/>
        <end position="69"/>
    </location>
</feature>
<evidence type="ECO:0000256" key="1">
    <source>
        <dbReference type="SAM" id="MobiDB-lite"/>
    </source>
</evidence>
<gene>
    <name evidence="2" type="ORF">FB45DRAFT_913818</name>
</gene>
<feature type="region of interest" description="Disordered" evidence="1">
    <location>
        <begin position="40"/>
        <end position="69"/>
    </location>
</feature>
<name>A0AAD7BWZ8_9AGAR</name>
<dbReference type="Proteomes" id="UP001221142">
    <property type="component" value="Unassembled WGS sequence"/>
</dbReference>
<proteinExistence type="predicted"/>
<keyword evidence="3" id="KW-1185">Reference proteome</keyword>
<evidence type="ECO:0000313" key="3">
    <source>
        <dbReference type="Proteomes" id="UP001221142"/>
    </source>
</evidence>
<sequence>MLAFSAGAVAARSAGGGGRAAIAISFGTVSSLTSDCDVTSRDGEVSMDGGSEAACSEPSSDSSVPTSSGFSAASKITRALAFGDLGSNPTSSTPVPAMSALGTLLTLCALTPGAQPLSTRSALTAYTDAWRAKARMLLGSTRSSFGGVSGIGVLGIAISGRR</sequence>
<comment type="caution">
    <text evidence="2">The sequence shown here is derived from an EMBL/GenBank/DDBJ whole genome shotgun (WGS) entry which is preliminary data.</text>
</comment>